<feature type="domain" description="3'-5' exonuclease" evidence="3">
    <location>
        <begin position="502"/>
        <end position="666"/>
    </location>
</feature>
<evidence type="ECO:0000313" key="4">
    <source>
        <dbReference type="EMBL" id="KAG5416240.1"/>
    </source>
</evidence>
<evidence type="ECO:0000256" key="2">
    <source>
        <dbReference type="ARBA" id="ARBA00022801"/>
    </source>
</evidence>
<dbReference type="InterPro" id="IPR036397">
    <property type="entry name" value="RNaseH_sf"/>
</dbReference>
<proteinExistence type="predicted"/>
<keyword evidence="2" id="KW-0378">Hydrolase</keyword>
<gene>
    <name evidence="4" type="primary">A01p053270.1_BraROA</name>
    <name evidence="4" type="ORF">IGI04_003807</name>
</gene>
<dbReference type="InterPro" id="IPR002562">
    <property type="entry name" value="3'-5'_exonuclease_dom"/>
</dbReference>
<reference evidence="4 5" key="1">
    <citation type="submission" date="2021-03" db="EMBL/GenBank/DDBJ databases">
        <authorList>
            <person name="King G.J."/>
            <person name="Bancroft I."/>
            <person name="Baten A."/>
            <person name="Bloomfield J."/>
            <person name="Borpatragohain P."/>
            <person name="He Z."/>
            <person name="Irish N."/>
            <person name="Irwin J."/>
            <person name="Liu K."/>
            <person name="Mauleon R.P."/>
            <person name="Moore J."/>
            <person name="Morris R."/>
            <person name="Ostergaard L."/>
            <person name="Wang B."/>
            <person name="Wells R."/>
        </authorList>
    </citation>
    <scope>NUCLEOTIDE SEQUENCE [LARGE SCALE GENOMIC DNA]</scope>
    <source>
        <strain evidence="4">R-o-18</strain>
        <tissue evidence="4">Leaf</tissue>
    </source>
</reference>
<dbReference type="SMART" id="SM00474">
    <property type="entry name" value="35EXOc"/>
    <property type="match status" value="3"/>
</dbReference>
<feature type="domain" description="3'-5' exonuclease" evidence="3">
    <location>
        <begin position="46"/>
        <end position="234"/>
    </location>
</feature>
<dbReference type="PANTHER" id="PTHR13620">
    <property type="entry name" value="3-5 EXONUCLEASE"/>
    <property type="match status" value="1"/>
</dbReference>
<comment type="caution">
    <text evidence="4">The sequence shown here is derived from an EMBL/GenBank/DDBJ whole genome shotgun (WGS) entry which is preliminary data.</text>
</comment>
<dbReference type="EMBL" id="JADBGQ010000001">
    <property type="protein sequence ID" value="KAG5416240.1"/>
    <property type="molecule type" value="Genomic_DNA"/>
</dbReference>
<evidence type="ECO:0000256" key="1">
    <source>
        <dbReference type="ARBA" id="ARBA00022722"/>
    </source>
</evidence>
<dbReference type="CDD" id="cd06141">
    <property type="entry name" value="WRN_exo"/>
    <property type="match status" value="2"/>
</dbReference>
<keyword evidence="5" id="KW-1185">Reference proteome</keyword>
<dbReference type="InterPro" id="IPR012337">
    <property type="entry name" value="RNaseH-like_sf"/>
</dbReference>
<evidence type="ECO:0000259" key="3">
    <source>
        <dbReference type="SMART" id="SM00474"/>
    </source>
</evidence>
<organism evidence="4 5">
    <name type="scientific">Brassica rapa subsp. trilocularis</name>
    <dbReference type="NCBI Taxonomy" id="1813537"/>
    <lineage>
        <taxon>Eukaryota</taxon>
        <taxon>Viridiplantae</taxon>
        <taxon>Streptophyta</taxon>
        <taxon>Embryophyta</taxon>
        <taxon>Tracheophyta</taxon>
        <taxon>Spermatophyta</taxon>
        <taxon>Magnoliopsida</taxon>
        <taxon>eudicotyledons</taxon>
        <taxon>Gunneridae</taxon>
        <taxon>Pentapetalae</taxon>
        <taxon>rosids</taxon>
        <taxon>malvids</taxon>
        <taxon>Brassicales</taxon>
        <taxon>Brassicaceae</taxon>
        <taxon>Brassiceae</taxon>
        <taxon>Brassica</taxon>
    </lineage>
</organism>
<keyword evidence="1" id="KW-0540">Nuclease</keyword>
<evidence type="ECO:0000313" key="5">
    <source>
        <dbReference type="Proteomes" id="UP000823674"/>
    </source>
</evidence>
<feature type="domain" description="3'-5' exonuclease" evidence="3">
    <location>
        <begin position="271"/>
        <end position="456"/>
    </location>
</feature>
<sequence>MRTLNTPQRSINMAPTIKTIAEYKSHQYYFVDFFGDNLFVTQTETPSVIRRWIRYVVYRHRRSRSRHPLVVGVGVQWTPPWYFSAPKGYYRPADTLQLCVGTLCLIIQLSYCKRVPTILRRFLTNPETTFVGIRNSQDVERLVRTKQQLEIGELLDVRNYFTLTDWHGRSFRPRSFEEIVETCMGFRGVRLDKNISKSNWSVGYLSHDQLLQASVDAYVCFKLGVDSRLWERKTKVHMAPTIKTMGEYKSHQVYFIDFFGQNLDVTQTETPSIIRRWIRDILYRHRRSRCSHPLVVGVGVQWTPSWYFSPPAYDRAADTLQLCVGTSVLIVQLSYCQRVPNILRRFLTNPDTTFVGFWNSQDVRKLEITRHRLEIGELLDVRKYLADQQGRSLRGRSFEVIVEECMGLEGVKLDRKISKSDWSVDYLSKEQLVQVSVDAYVSFKLGVDARLWQKSDQYHSVDLFGEDLTVTQTKTPSVITHQTMNPRCSLPSPSLALESPSRRWSRRPVDTPPSWYFSSPPSHYRPADTLQLCVGTSCLIIQLSYCKRVPDIIPRFLTDPNTTFVGIRNSQGAKRLARTRHQLEIGEILDARMYVVDSQGRSLRGRSFEEIVEKCMGFRGVKLDRGISRSDWSVEYLSNDQILQVSVDAYVCFKLGVSARLWQVKF</sequence>
<dbReference type="Gene3D" id="3.30.420.10">
    <property type="entry name" value="Ribonuclease H-like superfamily/Ribonuclease H"/>
    <property type="match status" value="3"/>
</dbReference>
<dbReference type="Proteomes" id="UP000823674">
    <property type="component" value="Chromosome A01"/>
</dbReference>
<dbReference type="SUPFAM" id="SSF53098">
    <property type="entry name" value="Ribonuclease H-like"/>
    <property type="match status" value="3"/>
</dbReference>
<protein>
    <recommendedName>
        <fullName evidence="3">3'-5' exonuclease domain-containing protein</fullName>
    </recommendedName>
</protein>
<name>A0ABQ7NZH2_BRACM</name>
<dbReference type="InterPro" id="IPR051132">
    <property type="entry name" value="3-5_Exonuclease_domain"/>
</dbReference>
<dbReference type="PANTHER" id="PTHR13620:SF119">
    <property type="entry name" value="3'-5' EXONUCLEASE DOMAIN-CONTAINING PROTEIN"/>
    <property type="match status" value="1"/>
</dbReference>
<accession>A0ABQ7NZH2</accession>